<feature type="domain" description="Peptidase S53" evidence="10">
    <location>
        <begin position="180"/>
        <end position="535"/>
    </location>
</feature>
<evidence type="ECO:0000259" key="10">
    <source>
        <dbReference type="PROSITE" id="PS51695"/>
    </source>
</evidence>
<evidence type="ECO:0000256" key="3">
    <source>
        <dbReference type="ARBA" id="ARBA00022723"/>
    </source>
</evidence>
<evidence type="ECO:0000256" key="2">
    <source>
        <dbReference type="ARBA" id="ARBA00022670"/>
    </source>
</evidence>
<dbReference type="SMART" id="SM00944">
    <property type="entry name" value="Pro-kuma_activ"/>
    <property type="match status" value="1"/>
</dbReference>
<dbReference type="CDD" id="cd11377">
    <property type="entry name" value="Pro-peptidase_S53"/>
    <property type="match status" value="1"/>
</dbReference>
<evidence type="ECO:0000256" key="7">
    <source>
        <dbReference type="ARBA" id="ARBA00023145"/>
    </source>
</evidence>
<feature type="active site" description="Charge relay system" evidence="8">
    <location>
        <position position="250"/>
    </location>
</feature>
<dbReference type="Pfam" id="PF09286">
    <property type="entry name" value="Pro-kuma_activ"/>
    <property type="match status" value="1"/>
</dbReference>
<dbReference type="GO" id="GO:0008233">
    <property type="term" value="F:peptidase activity"/>
    <property type="evidence" value="ECO:0007669"/>
    <property type="project" value="UniProtKB-KW"/>
</dbReference>
<dbReference type="SUPFAM" id="SSF52743">
    <property type="entry name" value="Subtilisin-like"/>
    <property type="match status" value="1"/>
</dbReference>
<evidence type="ECO:0000256" key="4">
    <source>
        <dbReference type="ARBA" id="ARBA00022801"/>
    </source>
</evidence>
<dbReference type="Proteomes" id="UP001597296">
    <property type="component" value="Unassembled WGS sequence"/>
</dbReference>
<evidence type="ECO:0000256" key="9">
    <source>
        <dbReference type="SAM" id="MobiDB-lite"/>
    </source>
</evidence>
<reference evidence="12" key="1">
    <citation type="journal article" date="2019" name="Int. J. Syst. Evol. Microbiol.">
        <title>The Global Catalogue of Microorganisms (GCM) 10K type strain sequencing project: providing services to taxonomists for standard genome sequencing and annotation.</title>
        <authorList>
            <consortium name="The Broad Institute Genomics Platform"/>
            <consortium name="The Broad Institute Genome Sequencing Center for Infectious Disease"/>
            <person name="Wu L."/>
            <person name="Ma J."/>
        </authorList>
    </citation>
    <scope>NUCLEOTIDE SEQUENCE [LARGE SCALE GENOMIC DNA]</scope>
    <source>
        <strain evidence="12">KCTC 15012</strain>
    </source>
</reference>
<dbReference type="EMBL" id="JBHUIY010000018">
    <property type="protein sequence ID" value="MFD2234233.1"/>
    <property type="molecule type" value="Genomic_DNA"/>
</dbReference>
<dbReference type="Gene3D" id="3.40.50.200">
    <property type="entry name" value="Peptidase S8/S53 domain"/>
    <property type="match status" value="1"/>
</dbReference>
<proteinExistence type="predicted"/>
<gene>
    <name evidence="11" type="ORF">ACFSNB_10490</name>
</gene>
<dbReference type="PANTHER" id="PTHR14218">
    <property type="entry name" value="PROTEASE S8 TRIPEPTIDYL PEPTIDASE I CLN2"/>
    <property type="match status" value="1"/>
</dbReference>
<dbReference type="InterPro" id="IPR023828">
    <property type="entry name" value="Peptidase_S8_Ser-AS"/>
</dbReference>
<keyword evidence="4 8" id="KW-0378">Hydrolase</keyword>
<evidence type="ECO:0000256" key="8">
    <source>
        <dbReference type="PROSITE-ProRule" id="PRU01032"/>
    </source>
</evidence>
<keyword evidence="5 8" id="KW-0720">Serine protease</keyword>
<dbReference type="InterPro" id="IPR015366">
    <property type="entry name" value="S53_propep"/>
</dbReference>
<evidence type="ECO:0000256" key="1">
    <source>
        <dbReference type="ARBA" id="ARBA00001913"/>
    </source>
</evidence>
<evidence type="ECO:0000256" key="5">
    <source>
        <dbReference type="ARBA" id="ARBA00022825"/>
    </source>
</evidence>
<name>A0ABW5CDV0_9PROT</name>
<organism evidence="11 12">
    <name type="scientific">Phaeospirillum tilakii</name>
    <dbReference type="NCBI Taxonomy" id="741673"/>
    <lineage>
        <taxon>Bacteria</taxon>
        <taxon>Pseudomonadati</taxon>
        <taxon>Pseudomonadota</taxon>
        <taxon>Alphaproteobacteria</taxon>
        <taxon>Rhodospirillales</taxon>
        <taxon>Rhodospirillaceae</taxon>
        <taxon>Phaeospirillum</taxon>
    </lineage>
</organism>
<feature type="active site" description="Charge relay system" evidence="8">
    <location>
        <position position="457"/>
    </location>
</feature>
<dbReference type="PROSITE" id="PS51695">
    <property type="entry name" value="SEDOLISIN"/>
    <property type="match status" value="1"/>
</dbReference>
<sequence length="554" mass="58271">MENRVPLNGSEPPSPPGAVRIGPAPADERIRLNVYVRRPEPVGGALPADRFAFAAVACPPHLRREDFARTHAAPPASLDRVAAFARDNGLAVDKIDAGKCLVTLSGPVAAVNRAFGVELTLFERQGVRFRSHVGAVQIPRELTEVITVVMGLDSHPIARRQASPRPSADAATPQPGSLALYTAPELARIYDFPAGQGEGRCLGLIQGGAGFLQSDLDSYFAALDLPPPRILVVGPNNPGTIDNPTKGYGEVVMDIEVAAAIVPKATTVVYFATDDTQLGFMEVIQEAIHDSVNQPEVLSISWGEPETAWSQAAADQMRRIIADAAQLGVTVCVASGDEGASDGAPDGRLVADFPGSVPEVLCCGGTQLVARNGRIERETVWNSPCWSLATGGGVSARFPIPPYQTRAGIAPEPPPPPGTLPPGFTGRGVPDVAANADPLTGYRLYILGAWHVSGGTSAAAPLWAGLVTRLNQALGQPVGFLNPFLYGLLGTPDQDACRDITEGDNNYYRATPGWDACTGLGSPNGTALLKAMAARLRPAAAIDHDQEQRIPDAR</sequence>
<dbReference type="Pfam" id="PF00082">
    <property type="entry name" value="Peptidase_S8"/>
    <property type="match status" value="1"/>
</dbReference>
<dbReference type="RefSeq" id="WP_377316249.1">
    <property type="nucleotide sequence ID" value="NZ_JBHUIY010000018.1"/>
</dbReference>
<dbReference type="CDD" id="cd04056">
    <property type="entry name" value="Peptidases_S53"/>
    <property type="match status" value="1"/>
</dbReference>
<dbReference type="InterPro" id="IPR030400">
    <property type="entry name" value="Sedolisin_dom"/>
</dbReference>
<keyword evidence="7" id="KW-0865">Zymogen</keyword>
<comment type="cofactor">
    <cofactor evidence="1">
        <name>Ca(2+)</name>
        <dbReference type="ChEBI" id="CHEBI:29108"/>
    </cofactor>
</comment>
<dbReference type="InterPro" id="IPR036852">
    <property type="entry name" value="Peptidase_S8/S53_dom_sf"/>
</dbReference>
<keyword evidence="2 8" id="KW-0645">Protease</keyword>
<keyword evidence="12" id="KW-1185">Reference proteome</keyword>
<dbReference type="GO" id="GO:0006508">
    <property type="term" value="P:proteolysis"/>
    <property type="evidence" value="ECO:0007669"/>
    <property type="project" value="UniProtKB-KW"/>
</dbReference>
<protein>
    <submittedName>
        <fullName evidence="11">Protease pro-enzyme activation domain-containing protein</fullName>
    </submittedName>
</protein>
<dbReference type="PANTHER" id="PTHR14218:SF15">
    <property type="entry name" value="TRIPEPTIDYL-PEPTIDASE 1"/>
    <property type="match status" value="1"/>
</dbReference>
<evidence type="ECO:0000256" key="6">
    <source>
        <dbReference type="ARBA" id="ARBA00022837"/>
    </source>
</evidence>
<evidence type="ECO:0000313" key="11">
    <source>
        <dbReference type="EMBL" id="MFD2234233.1"/>
    </source>
</evidence>
<dbReference type="SUPFAM" id="SSF54897">
    <property type="entry name" value="Protease propeptides/inhibitors"/>
    <property type="match status" value="1"/>
</dbReference>
<comment type="caution">
    <text evidence="11">The sequence shown here is derived from an EMBL/GenBank/DDBJ whole genome shotgun (WGS) entry which is preliminary data.</text>
</comment>
<feature type="active site" description="Charge relay system" evidence="8">
    <location>
        <position position="254"/>
    </location>
</feature>
<dbReference type="InterPro" id="IPR050819">
    <property type="entry name" value="Tripeptidyl-peptidase_I"/>
</dbReference>
<evidence type="ECO:0000313" key="12">
    <source>
        <dbReference type="Proteomes" id="UP001597296"/>
    </source>
</evidence>
<comment type="caution">
    <text evidence="8">Lacks conserved residue(s) required for the propagation of feature annotation.</text>
</comment>
<keyword evidence="3" id="KW-0479">Metal-binding</keyword>
<feature type="region of interest" description="Disordered" evidence="9">
    <location>
        <begin position="1"/>
        <end position="23"/>
    </location>
</feature>
<keyword evidence="6" id="KW-0106">Calcium</keyword>
<accession>A0ABW5CDV0</accession>
<dbReference type="InterPro" id="IPR000209">
    <property type="entry name" value="Peptidase_S8/S53_dom"/>
</dbReference>
<dbReference type="PROSITE" id="PS00138">
    <property type="entry name" value="SUBTILASE_SER"/>
    <property type="match status" value="1"/>
</dbReference>